<dbReference type="AlphaFoldDB" id="A0AAE0PZM8"/>
<proteinExistence type="predicted"/>
<evidence type="ECO:0000313" key="3">
    <source>
        <dbReference type="Proteomes" id="UP001274896"/>
    </source>
</evidence>
<feature type="domain" description="Alkylated DNA repair protein AlkB homologue 8 N-terminal" evidence="1">
    <location>
        <begin position="395"/>
        <end position="436"/>
    </location>
</feature>
<dbReference type="PANTHER" id="PTHR47510:SF3">
    <property type="entry name" value="ENDO_EXONUCLEASE_PHOSPHATASE DOMAIN-CONTAINING PROTEIN"/>
    <property type="match status" value="1"/>
</dbReference>
<dbReference type="GO" id="GO:0016706">
    <property type="term" value="F:2-oxoglutarate-dependent dioxygenase activity"/>
    <property type="evidence" value="ECO:0007669"/>
    <property type="project" value="InterPro"/>
</dbReference>
<comment type="caution">
    <text evidence="2">The sequence shown here is derived from an EMBL/GenBank/DDBJ whole genome shotgun (WGS) entry which is preliminary data.</text>
</comment>
<keyword evidence="3" id="KW-1185">Reference proteome</keyword>
<accession>A0AAE0PZM8</accession>
<organism evidence="2 3">
    <name type="scientific">Hemibagrus guttatus</name>
    <dbReference type="NCBI Taxonomy" id="175788"/>
    <lineage>
        <taxon>Eukaryota</taxon>
        <taxon>Metazoa</taxon>
        <taxon>Chordata</taxon>
        <taxon>Craniata</taxon>
        <taxon>Vertebrata</taxon>
        <taxon>Euteleostomi</taxon>
        <taxon>Actinopterygii</taxon>
        <taxon>Neopterygii</taxon>
        <taxon>Teleostei</taxon>
        <taxon>Ostariophysi</taxon>
        <taxon>Siluriformes</taxon>
        <taxon>Bagridae</taxon>
        <taxon>Hemibagrus</taxon>
    </lineage>
</organism>
<dbReference type="EMBL" id="JAUCMX010000025">
    <property type="protein sequence ID" value="KAK3511121.1"/>
    <property type="molecule type" value="Genomic_DNA"/>
</dbReference>
<dbReference type="GO" id="GO:0008168">
    <property type="term" value="F:methyltransferase activity"/>
    <property type="evidence" value="ECO:0007669"/>
    <property type="project" value="InterPro"/>
</dbReference>
<dbReference type="PANTHER" id="PTHR47510">
    <property type="entry name" value="REVERSE TRANSCRIPTASE DOMAIN-CONTAINING PROTEIN"/>
    <property type="match status" value="1"/>
</dbReference>
<dbReference type="Pfam" id="PF09004">
    <property type="entry name" value="ALKBH8_N"/>
    <property type="match status" value="1"/>
</dbReference>
<name>A0AAE0PZM8_9TELE</name>
<dbReference type="InterPro" id="IPR015095">
    <property type="entry name" value="AlkB_hom8_N"/>
</dbReference>
<sequence>MLIPSYRPLVRRSKPVLKQVKTWPEGAISALQDCFECTDWDMFREAATNGDTTDLEEYTLSVTSYISKCIDDVTISKSITTHSNQKPWMTANVHALLKSRDYAFSAGDKDALRTARAKLSRAIREAKRTHSQRIHGHFQSSSDTRRMWQGIQSITNYRPAPPACDSDASFPDALNSFYALFEAQNDVTAEDHPSYRRPGALPPPSSTVLKKSPLSCLNDYHPVALTPIIMKCSERLVMRQIKDLLPPSLDPMQFAYRPNCSMDPSPQPSIWPSPTWTIRTHMFECCSLASLCNWILDFLTGRPHSNHIVKFADDTTVVGLISKNDESAYREEVQRLTAWCKANNLSLNVEKTKEMVVDFRRAQSDHSPLNINGSNMEIIKSTKFLSVHLAEDLTWLLNTSSITKKAQQRLYFLRRLRKAHLPPLILTTFYRGTNESTLNSCITAWFGNCTMSDRKTLQQILRTAEKIIEVSLPSIMDIYSTCCIRKANSIVDDPTHPSHTLFTLLLSGK</sequence>
<reference evidence="2" key="1">
    <citation type="submission" date="2023-06" db="EMBL/GenBank/DDBJ databases">
        <title>Male Hemibagrus guttatus genome.</title>
        <authorList>
            <person name="Bian C."/>
        </authorList>
    </citation>
    <scope>NUCLEOTIDE SEQUENCE</scope>
    <source>
        <strain evidence="2">Male_cb2023</strain>
        <tissue evidence="2">Muscle</tissue>
    </source>
</reference>
<protein>
    <recommendedName>
        <fullName evidence="1">Alkylated DNA repair protein AlkB homologue 8 N-terminal domain-containing protein</fullName>
    </recommendedName>
</protein>
<dbReference type="Proteomes" id="UP001274896">
    <property type="component" value="Unassembled WGS sequence"/>
</dbReference>
<evidence type="ECO:0000313" key="2">
    <source>
        <dbReference type="EMBL" id="KAK3511121.1"/>
    </source>
</evidence>
<evidence type="ECO:0000259" key="1">
    <source>
        <dbReference type="Pfam" id="PF09004"/>
    </source>
</evidence>
<feature type="non-terminal residue" evidence="2">
    <location>
        <position position="509"/>
    </location>
</feature>
<gene>
    <name evidence="2" type="ORF">QTP70_031684</name>
</gene>